<dbReference type="Pfam" id="PF02626">
    <property type="entry name" value="CT_A_B"/>
    <property type="match status" value="1"/>
</dbReference>
<evidence type="ECO:0000256" key="3">
    <source>
        <dbReference type="ARBA" id="ARBA00022840"/>
    </source>
</evidence>
<keyword evidence="6" id="KW-1185">Reference proteome</keyword>
<name>A0A5J5FRK2_9GAMM</name>
<keyword evidence="3" id="KW-0067">ATP-binding</keyword>
<feature type="domain" description="Carboxyltransferase" evidence="4">
    <location>
        <begin position="24"/>
        <end position="304"/>
    </location>
</feature>
<gene>
    <name evidence="5" type="ORF">FJU30_23685</name>
</gene>
<sequence>MGIQVIKPGLCTTIHDQGRYGYQHLGVPVSGPMDEVSHTLANLLVGNPRDCSTLEVTLLGPELLFQSRCLMAIAGADLSATLDGAAIKPGVAMRVEAGGILRFGQRISGARAYIAVHGGYLIPPVLGSRSTYCHGRFGGIAGRPLQAGDQIAIPSSFRNVLPRLPPPQSLMVDRFPAAPIRVIAGREWRYFSEEARQALTENDYQISSESERMGYRLIGDALSLREPLELLSEAVTFGTIQVPPSGQPILLMADRQTTGGYPKIAHVISVDLPLLAQRLPGETIHFALCDLHQAQMLRIERARLIDSLEEYYV</sequence>
<dbReference type="InterPro" id="IPR029000">
    <property type="entry name" value="Cyclophilin-like_dom_sf"/>
</dbReference>
<dbReference type="InterPro" id="IPR052708">
    <property type="entry name" value="PxpC"/>
</dbReference>
<evidence type="ECO:0000259" key="4">
    <source>
        <dbReference type="SMART" id="SM00797"/>
    </source>
</evidence>
<evidence type="ECO:0000313" key="6">
    <source>
        <dbReference type="Proteomes" id="UP000335415"/>
    </source>
</evidence>
<evidence type="ECO:0000256" key="1">
    <source>
        <dbReference type="ARBA" id="ARBA00022741"/>
    </source>
</evidence>
<dbReference type="NCBIfam" id="TIGR00724">
    <property type="entry name" value="urea_amlyse_rel"/>
    <property type="match status" value="1"/>
</dbReference>
<reference evidence="5 6" key="1">
    <citation type="submission" date="2019-09" db="EMBL/GenBank/DDBJ databases">
        <authorList>
            <person name="Li Y."/>
        </authorList>
    </citation>
    <scope>NUCLEOTIDE SEQUENCE [LARGE SCALE GENOMIC DNA]</scope>
    <source>
        <strain evidence="5 6">L3-3HA</strain>
    </source>
</reference>
<dbReference type="SMART" id="SM00797">
    <property type="entry name" value="AHS2"/>
    <property type="match status" value="1"/>
</dbReference>
<dbReference type="PANTHER" id="PTHR43309">
    <property type="entry name" value="5-OXOPROLINASE SUBUNIT C"/>
    <property type="match status" value="1"/>
</dbReference>
<dbReference type="OrthoDB" id="9768696at2"/>
<dbReference type="SUPFAM" id="SSF50891">
    <property type="entry name" value="Cyclophilin-like"/>
    <property type="match status" value="1"/>
</dbReference>
<organism evidence="5 6">
    <name type="scientific">Affinibrenneria salicis</name>
    <dbReference type="NCBI Taxonomy" id="2590031"/>
    <lineage>
        <taxon>Bacteria</taxon>
        <taxon>Pseudomonadati</taxon>
        <taxon>Pseudomonadota</taxon>
        <taxon>Gammaproteobacteria</taxon>
        <taxon>Enterobacterales</taxon>
        <taxon>Pectobacteriaceae</taxon>
        <taxon>Affinibrenneria</taxon>
    </lineage>
</organism>
<dbReference type="EMBL" id="VYKJ01000017">
    <property type="protein sequence ID" value="KAA8995772.1"/>
    <property type="molecule type" value="Genomic_DNA"/>
</dbReference>
<evidence type="ECO:0000313" key="5">
    <source>
        <dbReference type="EMBL" id="KAA8995772.1"/>
    </source>
</evidence>
<dbReference type="GO" id="GO:0016787">
    <property type="term" value="F:hydrolase activity"/>
    <property type="evidence" value="ECO:0007669"/>
    <property type="project" value="UniProtKB-KW"/>
</dbReference>
<dbReference type="RefSeq" id="WP_150437448.1">
    <property type="nucleotide sequence ID" value="NZ_VYKJ01000017.1"/>
</dbReference>
<dbReference type="InterPro" id="IPR003778">
    <property type="entry name" value="CT_A_B"/>
</dbReference>
<dbReference type="AlphaFoldDB" id="A0A5J5FRK2"/>
<keyword evidence="2" id="KW-0378">Hydrolase</keyword>
<keyword evidence="1" id="KW-0547">Nucleotide-binding</keyword>
<keyword evidence="5" id="KW-0808">Transferase</keyword>
<dbReference type="GO" id="GO:0016740">
    <property type="term" value="F:transferase activity"/>
    <property type="evidence" value="ECO:0007669"/>
    <property type="project" value="UniProtKB-KW"/>
</dbReference>
<proteinExistence type="predicted"/>
<accession>A0A5J5FRK2</accession>
<comment type="caution">
    <text evidence="5">The sequence shown here is derived from an EMBL/GenBank/DDBJ whole genome shotgun (WGS) entry which is preliminary data.</text>
</comment>
<dbReference type="Proteomes" id="UP000335415">
    <property type="component" value="Unassembled WGS sequence"/>
</dbReference>
<protein>
    <submittedName>
        <fullName evidence="5">Biotin-dependent carboxyltransferase family protein</fullName>
    </submittedName>
</protein>
<dbReference type="Gene3D" id="2.40.100.10">
    <property type="entry name" value="Cyclophilin-like"/>
    <property type="match status" value="1"/>
</dbReference>
<evidence type="ECO:0000256" key="2">
    <source>
        <dbReference type="ARBA" id="ARBA00022801"/>
    </source>
</evidence>
<dbReference type="PANTHER" id="PTHR43309:SF5">
    <property type="entry name" value="5-OXOPROLINASE SUBUNIT C"/>
    <property type="match status" value="1"/>
</dbReference>
<dbReference type="GO" id="GO:0005524">
    <property type="term" value="F:ATP binding"/>
    <property type="evidence" value="ECO:0007669"/>
    <property type="project" value="UniProtKB-KW"/>
</dbReference>